<feature type="transmembrane region" description="Helical" evidence="6">
    <location>
        <begin position="151"/>
        <end position="180"/>
    </location>
</feature>
<feature type="transmembrane region" description="Helical" evidence="6">
    <location>
        <begin position="424"/>
        <end position="445"/>
    </location>
</feature>
<dbReference type="AlphaFoldDB" id="A0A1A5ZZ95"/>
<keyword evidence="4 6" id="KW-1133">Transmembrane helix</keyword>
<feature type="transmembrane region" description="Helical" evidence="6">
    <location>
        <begin position="337"/>
        <end position="354"/>
    </location>
</feature>
<evidence type="ECO:0000259" key="7">
    <source>
        <dbReference type="PROSITE" id="PS50850"/>
    </source>
</evidence>
<organism evidence="8">
    <name type="scientific">Kwoniella dejecticola CBS 10117</name>
    <dbReference type="NCBI Taxonomy" id="1296121"/>
    <lineage>
        <taxon>Eukaryota</taxon>
        <taxon>Fungi</taxon>
        <taxon>Dikarya</taxon>
        <taxon>Basidiomycota</taxon>
        <taxon>Agaricomycotina</taxon>
        <taxon>Tremellomycetes</taxon>
        <taxon>Tremellales</taxon>
        <taxon>Cryptococcaceae</taxon>
        <taxon>Kwoniella</taxon>
    </lineage>
</organism>
<evidence type="ECO:0000313" key="8">
    <source>
        <dbReference type="EMBL" id="OBR83126.1"/>
    </source>
</evidence>
<feature type="transmembrane region" description="Helical" evidence="6">
    <location>
        <begin position="224"/>
        <end position="245"/>
    </location>
</feature>
<accession>A0A1A5ZZ95</accession>
<dbReference type="GO" id="GO:0022857">
    <property type="term" value="F:transmembrane transporter activity"/>
    <property type="evidence" value="ECO:0007669"/>
    <property type="project" value="InterPro"/>
</dbReference>
<feature type="transmembrane region" description="Helical" evidence="6">
    <location>
        <begin position="55"/>
        <end position="72"/>
    </location>
</feature>
<feature type="domain" description="Major facilitator superfamily (MFS) profile" evidence="7">
    <location>
        <begin position="59"/>
        <end position="485"/>
    </location>
</feature>
<feature type="transmembrane region" description="Helical" evidence="6">
    <location>
        <begin position="125"/>
        <end position="145"/>
    </location>
</feature>
<dbReference type="SUPFAM" id="SSF103473">
    <property type="entry name" value="MFS general substrate transporter"/>
    <property type="match status" value="1"/>
</dbReference>
<dbReference type="InterPro" id="IPR036259">
    <property type="entry name" value="MFS_trans_sf"/>
</dbReference>
<feature type="transmembrane region" description="Helical" evidence="6">
    <location>
        <begin position="457"/>
        <end position="479"/>
    </location>
</feature>
<evidence type="ECO:0000256" key="6">
    <source>
        <dbReference type="SAM" id="Phobius"/>
    </source>
</evidence>
<dbReference type="InterPro" id="IPR011701">
    <property type="entry name" value="MFS"/>
</dbReference>
<keyword evidence="3 6" id="KW-0812">Transmembrane</keyword>
<dbReference type="GO" id="GO:0016020">
    <property type="term" value="C:membrane"/>
    <property type="evidence" value="ECO:0007669"/>
    <property type="project" value="UniProtKB-SubCell"/>
</dbReference>
<evidence type="ECO:0000256" key="2">
    <source>
        <dbReference type="ARBA" id="ARBA00022448"/>
    </source>
</evidence>
<dbReference type="OrthoDB" id="2962993at2759"/>
<sequence>MAELKDLERTASIDKTDFAIAKTADTDIHSLEYQEYLTLSEHFTGKTLDRLHRKIDWHVLPPLMVIYMMTYVDRSNVGNAKLFGAQSDLGMNATDWNIGLSLLFISFALFAPFSAAIANKYSPRIYLTVVFFGCGASIIAAGCVANKAGWYALRLVLGLFEAGTLCLGVPGVSFYVLAIWYTPGVYASRSSWFYLAATVSGAISGLLAYGIGQLDHHWGYRGWRWIYVLEGFISVMLAIILAFFLQTNPERAKKWLDEKERRFIMLRSKFEYGSDKGGNSSIFDVKAYASAFKSPHFSIIAFGHLSFATGIYAFQFTLPTIIANMGYKAAAAQGLSAPPYIAAVFSVWICGYFSDKYKQRTVMVMIPSAVAIIGLIMCWTTAGHHNLVAVTYTGCMIACIGFYPLTPMYFTFYALNNAGASKRAAALGGSMFFGQAGGVLGSNIYLASQAPKYPVGFGISAGLLTFGNLIVPALYYLWVGRINASRAAMPEEEIRAKYTPEELEAMGDRSPLYFYAR</sequence>
<comment type="subcellular location">
    <subcellularLocation>
        <location evidence="1">Membrane</location>
        <topology evidence="1">Multi-pass membrane protein</topology>
    </subcellularLocation>
</comment>
<reference evidence="8" key="1">
    <citation type="submission" date="2013-07" db="EMBL/GenBank/DDBJ databases">
        <title>The Genome Sequence of Cryptococcus dejecticola CBS10117.</title>
        <authorList>
            <consortium name="The Broad Institute Genome Sequencing Platform"/>
            <person name="Cuomo C."/>
            <person name="Litvintseva A."/>
            <person name="Chen Y."/>
            <person name="Heitman J."/>
            <person name="Sun S."/>
            <person name="Springer D."/>
            <person name="Dromer F."/>
            <person name="Young S.K."/>
            <person name="Zeng Q."/>
            <person name="Gargeya S."/>
            <person name="Fitzgerald M."/>
            <person name="Abouelleil A."/>
            <person name="Alvarado L."/>
            <person name="Berlin A.M."/>
            <person name="Chapman S.B."/>
            <person name="Dewar J."/>
            <person name="Goldberg J."/>
            <person name="Griggs A."/>
            <person name="Gujja S."/>
            <person name="Hansen M."/>
            <person name="Howarth C."/>
            <person name="Imamovic A."/>
            <person name="Larimer J."/>
            <person name="McCowan C."/>
            <person name="Murphy C."/>
            <person name="Pearson M."/>
            <person name="Priest M."/>
            <person name="Roberts A."/>
            <person name="Saif S."/>
            <person name="Shea T."/>
            <person name="Sykes S."/>
            <person name="Wortman J."/>
            <person name="Nusbaum C."/>
            <person name="Birren B."/>
        </authorList>
    </citation>
    <scope>NUCLEOTIDE SEQUENCE [LARGE SCALE GENOMIC DNA]</scope>
    <source>
        <strain evidence="8">CBS 10117</strain>
    </source>
</reference>
<keyword evidence="2" id="KW-0813">Transport</keyword>
<name>A0A1A5ZZ95_9TREE</name>
<dbReference type="Gene3D" id="1.20.1250.20">
    <property type="entry name" value="MFS general substrate transporter like domains"/>
    <property type="match status" value="2"/>
</dbReference>
<dbReference type="Pfam" id="PF07690">
    <property type="entry name" value="MFS_1"/>
    <property type="match status" value="1"/>
</dbReference>
<protein>
    <recommendedName>
        <fullName evidence="7">Major facilitator superfamily (MFS) profile domain-containing protein</fullName>
    </recommendedName>
</protein>
<feature type="transmembrane region" description="Helical" evidence="6">
    <location>
        <begin position="297"/>
        <end position="317"/>
    </location>
</feature>
<dbReference type="PANTHER" id="PTHR43791:SF54">
    <property type="entry name" value="MAJOR FACILITATOR SUPERFAMILY (MFS) PROFILE DOMAIN-CONTAINING PROTEIN-RELATED"/>
    <property type="match status" value="1"/>
</dbReference>
<proteinExistence type="predicted"/>
<evidence type="ECO:0000256" key="4">
    <source>
        <dbReference type="ARBA" id="ARBA00022989"/>
    </source>
</evidence>
<feature type="transmembrane region" description="Helical" evidence="6">
    <location>
        <begin position="361"/>
        <end position="382"/>
    </location>
</feature>
<feature type="transmembrane region" description="Helical" evidence="6">
    <location>
        <begin position="192"/>
        <end position="212"/>
    </location>
</feature>
<dbReference type="PANTHER" id="PTHR43791">
    <property type="entry name" value="PERMEASE-RELATED"/>
    <property type="match status" value="1"/>
</dbReference>
<evidence type="ECO:0000256" key="5">
    <source>
        <dbReference type="ARBA" id="ARBA00023136"/>
    </source>
</evidence>
<dbReference type="PROSITE" id="PS50850">
    <property type="entry name" value="MFS"/>
    <property type="match status" value="1"/>
</dbReference>
<gene>
    <name evidence="8" type="ORF">I303_06685</name>
</gene>
<dbReference type="InterPro" id="IPR020846">
    <property type="entry name" value="MFS_dom"/>
</dbReference>
<evidence type="ECO:0000256" key="3">
    <source>
        <dbReference type="ARBA" id="ARBA00022692"/>
    </source>
</evidence>
<feature type="transmembrane region" description="Helical" evidence="6">
    <location>
        <begin position="98"/>
        <end position="118"/>
    </location>
</feature>
<dbReference type="EMBL" id="KI894034">
    <property type="protein sequence ID" value="OBR83126.1"/>
    <property type="molecule type" value="Genomic_DNA"/>
</dbReference>
<feature type="transmembrane region" description="Helical" evidence="6">
    <location>
        <begin position="388"/>
        <end position="412"/>
    </location>
</feature>
<keyword evidence="5 6" id="KW-0472">Membrane</keyword>
<evidence type="ECO:0000256" key="1">
    <source>
        <dbReference type="ARBA" id="ARBA00004141"/>
    </source>
</evidence>
<dbReference type="VEuPathDB" id="FungiDB:I303_06685"/>